<evidence type="ECO:0000313" key="2">
    <source>
        <dbReference type="EMBL" id="QGO07299.1"/>
    </source>
</evidence>
<dbReference type="PROSITE" id="PS00409">
    <property type="entry name" value="PROKAR_NTER_METHYL"/>
    <property type="match status" value="1"/>
</dbReference>
<keyword evidence="1" id="KW-0472">Membrane</keyword>
<keyword evidence="1" id="KW-0812">Transmembrane</keyword>
<evidence type="ECO:0000256" key="1">
    <source>
        <dbReference type="SAM" id="Phobius"/>
    </source>
</evidence>
<dbReference type="Proteomes" id="UP000422232">
    <property type="component" value="Chromosome"/>
</dbReference>
<sequence>MHIHKQRGLSLIEMMIVLLLGSLIIGIAGMLYTHASHAAKSAYQQLNAARKVAVGVQLFINELHKLEDLSPLNCPRPELQFHFARVMPPSWFGLADSQVQLVKIYHAEDHRLVQLGINALAGTEVLAAYIPIARLNYLEFAVKAGETRLRLNHAETSGVQGALWLLANCQVNLLLAGHSYRSNLILDQTLDHDVVAGAMVWPLELHMFYVAKIATGQPALFMRDDSGRHELVVGIDQLQFEYGWADSGKLLWTDMVIGRGQLALVKIKLTADSVSEEGEVAI</sequence>
<organism evidence="2 3">
    <name type="scientific">Piscirickettsia salmonis</name>
    <dbReference type="NCBI Taxonomy" id="1238"/>
    <lineage>
        <taxon>Bacteria</taxon>
        <taxon>Pseudomonadati</taxon>
        <taxon>Pseudomonadota</taxon>
        <taxon>Gammaproteobacteria</taxon>
        <taxon>Thiotrichales</taxon>
        <taxon>Piscirickettsiaceae</taxon>
        <taxon>Piscirickettsia</taxon>
    </lineage>
</organism>
<reference evidence="2 3" key="1">
    <citation type="submission" date="2019-04" db="EMBL/GenBank/DDBJ databases">
        <title>Complete genome sequencing of Piscirickettsia salmonis strain Psal-009.</title>
        <authorList>
            <person name="Schober I."/>
            <person name="Bunk B."/>
            <person name="Sproer C."/>
            <person name="Carril G.P."/>
            <person name="Riedel T."/>
            <person name="Flores-Herrera P.A."/>
            <person name="Nourdin-Galindo G."/>
            <person name="Marshall S.H."/>
            <person name="Overmann J."/>
        </authorList>
    </citation>
    <scope>NUCLEOTIDE SEQUENCE [LARGE SCALE GENOMIC DNA]</scope>
    <source>
        <strain evidence="2 3">Psal-009</strain>
    </source>
</reference>
<evidence type="ECO:0000313" key="3">
    <source>
        <dbReference type="Proteomes" id="UP000422232"/>
    </source>
</evidence>
<name>A0A9Q5YLE1_PISSA</name>
<feature type="transmembrane region" description="Helical" evidence="1">
    <location>
        <begin position="12"/>
        <end position="32"/>
    </location>
</feature>
<dbReference type="NCBIfam" id="TIGR02532">
    <property type="entry name" value="IV_pilin_GFxxxE"/>
    <property type="match status" value="1"/>
</dbReference>
<accession>A0A9Q5YLE1</accession>
<dbReference type="RefSeq" id="WP_075274700.1">
    <property type="nucleotide sequence ID" value="NZ_CP013773.1"/>
</dbReference>
<keyword evidence="1" id="KW-1133">Transmembrane helix</keyword>
<dbReference type="EMBL" id="CP038908">
    <property type="protein sequence ID" value="QGO07299.1"/>
    <property type="molecule type" value="Genomic_DNA"/>
</dbReference>
<protein>
    <submittedName>
        <fullName evidence="2">Tfp pilus assembly protein PilW</fullName>
    </submittedName>
</protein>
<dbReference type="InterPro" id="IPR012902">
    <property type="entry name" value="N_methyl_site"/>
</dbReference>
<dbReference type="GeneID" id="66742168"/>
<proteinExistence type="predicted"/>
<dbReference type="Pfam" id="PF07963">
    <property type="entry name" value="N_methyl"/>
    <property type="match status" value="1"/>
</dbReference>
<keyword evidence="3" id="KW-1185">Reference proteome</keyword>
<gene>
    <name evidence="2" type="ORF">Psal009_03242</name>
</gene>
<dbReference type="AlphaFoldDB" id="A0A9Q5YLE1"/>